<evidence type="ECO:0000259" key="10">
    <source>
        <dbReference type="Pfam" id="PF07715"/>
    </source>
</evidence>
<organism evidence="12 13">
    <name type="scientific">Rudanella paleaurantiibacter</name>
    <dbReference type="NCBI Taxonomy" id="2614655"/>
    <lineage>
        <taxon>Bacteria</taxon>
        <taxon>Pseudomonadati</taxon>
        <taxon>Bacteroidota</taxon>
        <taxon>Cytophagia</taxon>
        <taxon>Cytophagales</taxon>
        <taxon>Cytophagaceae</taxon>
        <taxon>Rudanella</taxon>
    </lineage>
</organism>
<name>A0A7J5U1F7_9BACT</name>
<dbReference type="AlphaFoldDB" id="A0A7J5U1F7"/>
<dbReference type="InterPro" id="IPR041700">
    <property type="entry name" value="OMP_b-brl_3"/>
</dbReference>
<dbReference type="InterPro" id="IPR039426">
    <property type="entry name" value="TonB-dep_rcpt-like"/>
</dbReference>
<dbReference type="Pfam" id="PF07715">
    <property type="entry name" value="Plug"/>
    <property type="match status" value="1"/>
</dbReference>
<dbReference type="Gene3D" id="2.60.40.1120">
    <property type="entry name" value="Carboxypeptidase-like, regulatory domain"/>
    <property type="match status" value="1"/>
</dbReference>
<dbReference type="Proteomes" id="UP000488299">
    <property type="component" value="Unassembled WGS sequence"/>
</dbReference>
<protein>
    <submittedName>
        <fullName evidence="12">Outer membrane beta-barrel protein</fullName>
    </submittedName>
</protein>
<dbReference type="GO" id="GO:0009279">
    <property type="term" value="C:cell outer membrane"/>
    <property type="evidence" value="ECO:0007669"/>
    <property type="project" value="UniProtKB-SubCell"/>
</dbReference>
<evidence type="ECO:0000256" key="1">
    <source>
        <dbReference type="ARBA" id="ARBA00004571"/>
    </source>
</evidence>
<evidence type="ECO:0000256" key="9">
    <source>
        <dbReference type="SAM" id="SignalP"/>
    </source>
</evidence>
<evidence type="ECO:0000256" key="2">
    <source>
        <dbReference type="ARBA" id="ARBA00022448"/>
    </source>
</evidence>
<accession>A0A7J5U1F7</accession>
<dbReference type="EMBL" id="WELI01000002">
    <property type="protein sequence ID" value="KAB7731634.1"/>
    <property type="molecule type" value="Genomic_DNA"/>
</dbReference>
<dbReference type="SUPFAM" id="SSF49464">
    <property type="entry name" value="Carboxypeptidase regulatory domain-like"/>
    <property type="match status" value="1"/>
</dbReference>
<keyword evidence="6" id="KW-0472">Membrane</keyword>
<dbReference type="GO" id="GO:0015344">
    <property type="term" value="F:siderophore uptake transmembrane transporter activity"/>
    <property type="evidence" value="ECO:0007669"/>
    <property type="project" value="TreeGrafter"/>
</dbReference>
<gene>
    <name evidence="12" type="ORF">F5984_05225</name>
</gene>
<comment type="subcellular location">
    <subcellularLocation>
        <location evidence="1">Cell outer membrane</location>
        <topology evidence="1">Multi-pass membrane protein</topology>
    </subcellularLocation>
</comment>
<dbReference type="RefSeq" id="WP_152123246.1">
    <property type="nucleotide sequence ID" value="NZ_WELI01000002.1"/>
</dbReference>
<dbReference type="Gene3D" id="2.170.130.10">
    <property type="entry name" value="TonB-dependent receptor, plug domain"/>
    <property type="match status" value="1"/>
</dbReference>
<evidence type="ECO:0000259" key="11">
    <source>
        <dbReference type="Pfam" id="PF14905"/>
    </source>
</evidence>
<evidence type="ECO:0000313" key="13">
    <source>
        <dbReference type="Proteomes" id="UP000488299"/>
    </source>
</evidence>
<dbReference type="Pfam" id="PF13715">
    <property type="entry name" value="CarbopepD_reg_2"/>
    <property type="match status" value="1"/>
</dbReference>
<dbReference type="InterPro" id="IPR008969">
    <property type="entry name" value="CarboxyPept-like_regulatory"/>
</dbReference>
<keyword evidence="4" id="KW-0812">Transmembrane</keyword>
<feature type="compositionally biased region" description="Basic and acidic residues" evidence="8">
    <location>
        <begin position="808"/>
        <end position="818"/>
    </location>
</feature>
<evidence type="ECO:0000256" key="6">
    <source>
        <dbReference type="ARBA" id="ARBA00023136"/>
    </source>
</evidence>
<feature type="domain" description="TonB-dependent receptor plug" evidence="10">
    <location>
        <begin position="152"/>
        <end position="231"/>
    </location>
</feature>
<dbReference type="Pfam" id="PF14905">
    <property type="entry name" value="OMP_b-brl_3"/>
    <property type="match status" value="1"/>
</dbReference>
<keyword evidence="13" id="KW-1185">Reference proteome</keyword>
<dbReference type="GO" id="GO:0044718">
    <property type="term" value="P:siderophore transmembrane transport"/>
    <property type="evidence" value="ECO:0007669"/>
    <property type="project" value="TreeGrafter"/>
</dbReference>
<comment type="caution">
    <text evidence="12">The sequence shown here is derived from an EMBL/GenBank/DDBJ whole genome shotgun (WGS) entry which is preliminary data.</text>
</comment>
<reference evidence="12 13" key="1">
    <citation type="submission" date="2019-10" db="EMBL/GenBank/DDBJ databases">
        <title>Rudanella paleaurantiibacter sp. nov., isolated from sludge.</title>
        <authorList>
            <person name="Xu S.Q."/>
        </authorList>
    </citation>
    <scope>NUCLEOTIDE SEQUENCE [LARGE SCALE GENOMIC DNA]</scope>
    <source>
        <strain evidence="12 13">HX-22-17</strain>
    </source>
</reference>
<evidence type="ECO:0000256" key="7">
    <source>
        <dbReference type="ARBA" id="ARBA00023237"/>
    </source>
</evidence>
<keyword evidence="3" id="KW-1134">Transmembrane beta strand</keyword>
<feature type="region of interest" description="Disordered" evidence="8">
    <location>
        <begin position="797"/>
        <end position="818"/>
    </location>
</feature>
<dbReference type="InterPro" id="IPR036942">
    <property type="entry name" value="Beta-barrel_TonB_sf"/>
</dbReference>
<dbReference type="InterPro" id="IPR012910">
    <property type="entry name" value="Plug_dom"/>
</dbReference>
<proteinExistence type="predicted"/>
<evidence type="ECO:0000313" key="12">
    <source>
        <dbReference type="EMBL" id="KAB7731634.1"/>
    </source>
</evidence>
<dbReference type="SUPFAM" id="SSF56935">
    <property type="entry name" value="Porins"/>
    <property type="match status" value="1"/>
</dbReference>
<feature type="domain" description="Outer membrane protein beta-barrel" evidence="11">
    <location>
        <begin position="385"/>
        <end position="793"/>
    </location>
</feature>
<dbReference type="Gene3D" id="2.40.170.20">
    <property type="entry name" value="TonB-dependent receptor, beta-barrel domain"/>
    <property type="match status" value="1"/>
</dbReference>
<sequence>MNAFLYVLTFITFGAFAQTPSTGKLTGTVADSTTHQPISYVTIAVSTSAVSTSATGARKILLGGTADDKGAFVLDNIPAGVYQITLSFVGYRTRIIPNVAIVPANGPVDLGTVFLAPDTKSLNEVVVTARKALVEDKGDKLVYNADVDATNTGGTAVDVLRKVPMLTVDLEGNVKMRGSSNIRVLVNGKPSSIMARNLADALKQMPANMIKSVEVITSPGAKYDAEGSAGVINIITKKQLQGTNGTVNATAGNFNNSIGGNVSVKQGKIGLSASGNLYTYRNIMEMGQSRTTLVDGRPVSELSQRSTADNTGMGGHSELSLDYDPDSLNRLNFSVNAWGGNFPNNSQLSSRLVSTSGQVIQDFRRDIAFRNPYGNAEFNLGWTRSFTKPGKEFSVLSQYSYMPDNYYYTINQFDRASERPTFLEQTTNLSRNNEFTLQSDFANPYKLRDSANLKVEFGAKTIQRFIGSESTTNLSLTGLEQDYAFDTARSNEFKYIQRVFAGYSSLKLDTKNKWALSAGLRLEHTRIGGDFITQQFQFNSQYTNLVPSFTVAKTVAKKHTFKLAYTQRISRPLIWYLNPFRNVSDPRNIQTGNPFLRPELTHATEVSYSTFGENGFSLNTSVFWRQTNNAIEWLSTVDAAGVAVTSPQNIGRNASYGANLSLSKQPTKRIDLSLNTDLTYVLLSSVALGQRNSGWVMGIGPNLTYKLPKDVSVQVMGQYNTGWISLQGTNTAWYFYGLSGKKEFWDKKASLTLNVTNPFNRSVLIRGESSAPSFDASNQFRLVNRSARLTFSYRFGQMSSGGKQSRKISNDDGKGGGR</sequence>
<keyword evidence="5 9" id="KW-0732">Signal</keyword>
<evidence type="ECO:0000256" key="4">
    <source>
        <dbReference type="ARBA" id="ARBA00022692"/>
    </source>
</evidence>
<dbReference type="PANTHER" id="PTHR30069">
    <property type="entry name" value="TONB-DEPENDENT OUTER MEMBRANE RECEPTOR"/>
    <property type="match status" value="1"/>
</dbReference>
<feature type="signal peptide" evidence="9">
    <location>
        <begin position="1"/>
        <end position="17"/>
    </location>
</feature>
<dbReference type="InterPro" id="IPR037066">
    <property type="entry name" value="Plug_dom_sf"/>
</dbReference>
<keyword evidence="7" id="KW-0998">Cell outer membrane</keyword>
<feature type="chain" id="PRO_5029847720" evidence="9">
    <location>
        <begin position="18"/>
        <end position="818"/>
    </location>
</feature>
<keyword evidence="2" id="KW-0813">Transport</keyword>
<evidence type="ECO:0000256" key="5">
    <source>
        <dbReference type="ARBA" id="ARBA00022729"/>
    </source>
</evidence>
<dbReference type="PANTHER" id="PTHR30069:SF29">
    <property type="entry name" value="HEMOGLOBIN AND HEMOGLOBIN-HAPTOGLOBIN-BINDING PROTEIN 1-RELATED"/>
    <property type="match status" value="1"/>
</dbReference>
<evidence type="ECO:0000256" key="3">
    <source>
        <dbReference type="ARBA" id="ARBA00022452"/>
    </source>
</evidence>
<evidence type="ECO:0000256" key="8">
    <source>
        <dbReference type="SAM" id="MobiDB-lite"/>
    </source>
</evidence>